<evidence type="ECO:0000256" key="6">
    <source>
        <dbReference type="ARBA" id="ARBA00022833"/>
    </source>
</evidence>
<evidence type="ECO:0000259" key="8">
    <source>
        <dbReference type="SMART" id="SM00849"/>
    </source>
</evidence>
<feature type="binding site" evidence="7">
    <location>
        <position position="129"/>
    </location>
    <ligand>
        <name>Zn(2+)</name>
        <dbReference type="ChEBI" id="CHEBI:29105"/>
        <label>2</label>
    </ligand>
</feature>
<keyword evidence="4 7" id="KW-0479">Metal-binding</keyword>
<dbReference type="InterPro" id="IPR035680">
    <property type="entry name" value="Clx_II_MBL"/>
</dbReference>
<keyword evidence="10" id="KW-1185">Reference proteome</keyword>
<evidence type="ECO:0000256" key="4">
    <source>
        <dbReference type="ARBA" id="ARBA00022723"/>
    </source>
</evidence>
<dbReference type="Pfam" id="PF16123">
    <property type="entry name" value="HAGH_C"/>
    <property type="match status" value="1"/>
</dbReference>
<dbReference type="InterPro" id="IPR036866">
    <property type="entry name" value="RibonucZ/Hydroxyglut_hydro"/>
</dbReference>
<dbReference type="InterPro" id="IPR017782">
    <property type="entry name" value="Hydroxyacylglutathione_Hdrlase"/>
</dbReference>
<dbReference type="Proteomes" id="UP001500235">
    <property type="component" value="Unassembled WGS sequence"/>
</dbReference>
<dbReference type="SUPFAM" id="SSF56281">
    <property type="entry name" value="Metallo-hydrolase/oxidoreductase"/>
    <property type="match status" value="1"/>
</dbReference>
<feature type="binding site" evidence="7">
    <location>
        <position position="167"/>
    </location>
    <ligand>
        <name>Zn(2+)</name>
        <dbReference type="ChEBI" id="CHEBI:29105"/>
        <label>2</label>
    </ligand>
</feature>
<feature type="binding site" evidence="7">
    <location>
        <position position="56"/>
    </location>
    <ligand>
        <name>Zn(2+)</name>
        <dbReference type="ChEBI" id="CHEBI:29105"/>
        <label>1</label>
    </ligand>
</feature>
<dbReference type="PANTHER" id="PTHR43705:SF1">
    <property type="entry name" value="HYDROXYACYLGLUTATHIONE HYDROLASE GLOB"/>
    <property type="match status" value="1"/>
</dbReference>
<feature type="binding site" evidence="7">
    <location>
        <position position="58"/>
    </location>
    <ligand>
        <name>Zn(2+)</name>
        <dbReference type="ChEBI" id="CHEBI:29105"/>
        <label>2</label>
    </ligand>
</feature>
<dbReference type="PIRSF" id="PIRSF005457">
    <property type="entry name" value="Glx"/>
    <property type="match status" value="1"/>
</dbReference>
<gene>
    <name evidence="7 9" type="primary">gloB</name>
    <name evidence="9" type="ORF">GCM10022280_01050</name>
</gene>
<comment type="caution">
    <text evidence="9">The sequence shown here is derived from an EMBL/GenBank/DDBJ whole genome shotgun (WGS) entry which is preliminary data.</text>
</comment>
<comment type="similarity">
    <text evidence="3 7">Belongs to the metallo-beta-lactamase superfamily. Glyoxalase II family.</text>
</comment>
<dbReference type="NCBIfam" id="TIGR03413">
    <property type="entry name" value="GSH_gloB"/>
    <property type="match status" value="1"/>
</dbReference>
<feature type="binding site" evidence="7">
    <location>
        <position position="112"/>
    </location>
    <ligand>
        <name>Zn(2+)</name>
        <dbReference type="ChEBI" id="CHEBI:29105"/>
        <label>1</label>
    </ligand>
</feature>
<feature type="binding site" evidence="7">
    <location>
        <position position="59"/>
    </location>
    <ligand>
        <name>Zn(2+)</name>
        <dbReference type="ChEBI" id="CHEBI:29105"/>
        <label>2</label>
    </ligand>
</feature>
<protein>
    <recommendedName>
        <fullName evidence="7">Hydroxyacylglutathione hydrolase</fullName>
        <ecNumber evidence="7">3.1.2.6</ecNumber>
    </recommendedName>
    <alternativeName>
        <fullName evidence="7">Glyoxalase II</fullName>
        <shortName evidence="7">Glx II</shortName>
    </alternativeName>
</protein>
<comment type="cofactor">
    <cofactor evidence="7">
        <name>Zn(2+)</name>
        <dbReference type="ChEBI" id="CHEBI:29105"/>
    </cofactor>
    <text evidence="7">Binds 2 Zn(2+) ions per subunit.</text>
</comment>
<dbReference type="HAMAP" id="MF_01374">
    <property type="entry name" value="Glyoxalase_2"/>
    <property type="match status" value="1"/>
</dbReference>
<dbReference type="PANTHER" id="PTHR43705">
    <property type="entry name" value="HYDROXYACYLGLUTATHIONE HYDROLASE"/>
    <property type="match status" value="1"/>
</dbReference>
<dbReference type="GO" id="GO:0016787">
    <property type="term" value="F:hydrolase activity"/>
    <property type="evidence" value="ECO:0007669"/>
    <property type="project" value="UniProtKB-KW"/>
</dbReference>
<sequence length="238" mass="26009">MEVVALPALSDNYIWLLHDEEHGHTAVVDPGDGEVALAGARERGWSIDQVLITHWHPDHTAGIPAVVAATGAGVWGPEAERDRFAGLDHGLGDGDRVMIGAREAEVWAVPGHTLGHIAFILPDRAFVGDTLFAGGCGRLFEGTPEQMHASLQRLSTLPDETIIYPAHEYTLSNYRFLAAEAPSDEAVNRRFAEVERLRGEGRPTLPTTIGEEKASNLFVRARDAEEFARLRSAKDSFR</sequence>
<evidence type="ECO:0000256" key="3">
    <source>
        <dbReference type="ARBA" id="ARBA00006759"/>
    </source>
</evidence>
<feature type="domain" description="Metallo-beta-lactamase" evidence="8">
    <location>
        <begin position="11"/>
        <end position="167"/>
    </location>
</feature>
<dbReference type="Gene3D" id="3.60.15.10">
    <property type="entry name" value="Ribonuclease Z/Hydroxyacylglutathione hydrolase-like"/>
    <property type="match status" value="1"/>
</dbReference>
<keyword evidence="5 7" id="KW-0378">Hydrolase</keyword>
<evidence type="ECO:0000256" key="7">
    <source>
        <dbReference type="HAMAP-Rule" id="MF_01374"/>
    </source>
</evidence>
<accession>A0ABP7S860</accession>
<evidence type="ECO:0000256" key="1">
    <source>
        <dbReference type="ARBA" id="ARBA00001623"/>
    </source>
</evidence>
<comment type="catalytic activity">
    <reaction evidence="1 7">
        <text>an S-(2-hydroxyacyl)glutathione + H2O = a 2-hydroxy carboxylate + glutathione + H(+)</text>
        <dbReference type="Rhea" id="RHEA:21864"/>
        <dbReference type="ChEBI" id="CHEBI:15377"/>
        <dbReference type="ChEBI" id="CHEBI:15378"/>
        <dbReference type="ChEBI" id="CHEBI:57925"/>
        <dbReference type="ChEBI" id="CHEBI:58896"/>
        <dbReference type="ChEBI" id="CHEBI:71261"/>
        <dbReference type="EC" id="3.1.2.6"/>
    </reaction>
</comment>
<dbReference type="InterPro" id="IPR032282">
    <property type="entry name" value="HAGH_C"/>
</dbReference>
<name>A0ABP7S860_9SPHN</name>
<dbReference type="InterPro" id="IPR001279">
    <property type="entry name" value="Metallo-B-lactamas"/>
</dbReference>
<dbReference type="CDD" id="cd07723">
    <property type="entry name" value="hydroxyacylglutathione_hydrolase_MBL-fold"/>
    <property type="match status" value="1"/>
</dbReference>
<evidence type="ECO:0000313" key="10">
    <source>
        <dbReference type="Proteomes" id="UP001500235"/>
    </source>
</evidence>
<comment type="subunit">
    <text evidence="7">Monomer.</text>
</comment>
<organism evidence="9 10">
    <name type="scientific">Sphingomonas swuensis</name>
    <dbReference type="NCBI Taxonomy" id="977800"/>
    <lineage>
        <taxon>Bacteria</taxon>
        <taxon>Pseudomonadati</taxon>
        <taxon>Pseudomonadota</taxon>
        <taxon>Alphaproteobacteria</taxon>
        <taxon>Sphingomonadales</taxon>
        <taxon>Sphingomonadaceae</taxon>
        <taxon>Sphingomonas</taxon>
    </lineage>
</organism>
<dbReference type="EC" id="3.1.2.6" evidence="7"/>
<reference evidence="10" key="1">
    <citation type="journal article" date="2019" name="Int. J. Syst. Evol. Microbiol.">
        <title>The Global Catalogue of Microorganisms (GCM) 10K type strain sequencing project: providing services to taxonomists for standard genome sequencing and annotation.</title>
        <authorList>
            <consortium name="The Broad Institute Genomics Platform"/>
            <consortium name="The Broad Institute Genome Sequencing Center for Infectious Disease"/>
            <person name="Wu L."/>
            <person name="Ma J."/>
        </authorList>
    </citation>
    <scope>NUCLEOTIDE SEQUENCE [LARGE SCALE GENOMIC DNA]</scope>
    <source>
        <strain evidence="10">JCM 17563</strain>
    </source>
</reference>
<feature type="binding site" evidence="7">
    <location>
        <position position="54"/>
    </location>
    <ligand>
        <name>Zn(2+)</name>
        <dbReference type="ChEBI" id="CHEBI:29105"/>
        <label>1</label>
    </ligand>
</feature>
<dbReference type="SMART" id="SM00849">
    <property type="entry name" value="Lactamase_B"/>
    <property type="match status" value="1"/>
</dbReference>
<evidence type="ECO:0000313" key="9">
    <source>
        <dbReference type="EMBL" id="GAA4008144.1"/>
    </source>
</evidence>
<keyword evidence="6 7" id="KW-0862">Zinc</keyword>
<comment type="pathway">
    <text evidence="2 7">Secondary metabolite metabolism; methylglyoxal degradation; (R)-lactate from methylglyoxal: step 2/2.</text>
</comment>
<feature type="binding site" evidence="7">
    <location>
        <position position="129"/>
    </location>
    <ligand>
        <name>Zn(2+)</name>
        <dbReference type="ChEBI" id="CHEBI:29105"/>
        <label>1</label>
    </ligand>
</feature>
<evidence type="ECO:0000256" key="5">
    <source>
        <dbReference type="ARBA" id="ARBA00022801"/>
    </source>
</evidence>
<comment type="function">
    <text evidence="7">Thiolesterase that catalyzes the hydrolysis of S-D-lactoyl-glutathione to form glutathione and D-lactic acid.</text>
</comment>
<proteinExistence type="inferred from homology"/>
<evidence type="ECO:0000256" key="2">
    <source>
        <dbReference type="ARBA" id="ARBA00004963"/>
    </source>
</evidence>
<dbReference type="InterPro" id="IPR050110">
    <property type="entry name" value="Glyoxalase_II_hydrolase"/>
</dbReference>
<dbReference type="EMBL" id="BAABBQ010000001">
    <property type="protein sequence ID" value="GAA4008144.1"/>
    <property type="molecule type" value="Genomic_DNA"/>
</dbReference>
<dbReference type="Pfam" id="PF00753">
    <property type="entry name" value="Lactamase_B"/>
    <property type="match status" value="1"/>
</dbReference>